<name>A0AAE1LQY6_9NEOP</name>
<dbReference type="SUPFAM" id="SSF54695">
    <property type="entry name" value="POZ domain"/>
    <property type="match status" value="1"/>
</dbReference>
<reference evidence="5" key="1">
    <citation type="submission" date="2021-07" db="EMBL/GenBank/DDBJ databases">
        <authorList>
            <person name="Catto M.A."/>
            <person name="Jacobson A."/>
            <person name="Kennedy G."/>
            <person name="Labadie P."/>
            <person name="Hunt B.G."/>
            <person name="Srinivasan R."/>
        </authorList>
    </citation>
    <scope>NUCLEOTIDE SEQUENCE</scope>
    <source>
        <strain evidence="5">PL_HMW_Pooled</strain>
        <tissue evidence="5">Head</tissue>
    </source>
</reference>
<evidence type="ECO:0000256" key="2">
    <source>
        <dbReference type="ARBA" id="ARBA00023242"/>
    </source>
</evidence>
<keyword evidence="2" id="KW-0539">Nucleus</keyword>
<dbReference type="PROSITE" id="PS50097">
    <property type="entry name" value="BTB"/>
    <property type="match status" value="1"/>
</dbReference>
<dbReference type="AlphaFoldDB" id="A0AAE1LQY6"/>
<dbReference type="SUPFAM" id="SSF46689">
    <property type="entry name" value="Homeodomain-like"/>
    <property type="match status" value="1"/>
</dbReference>
<dbReference type="InterPro" id="IPR051095">
    <property type="entry name" value="Dros_DevTransReg"/>
</dbReference>
<feature type="compositionally biased region" description="Basic and acidic residues" evidence="3">
    <location>
        <begin position="236"/>
        <end position="247"/>
    </location>
</feature>
<dbReference type="GO" id="GO:0003677">
    <property type="term" value="F:DNA binding"/>
    <property type="evidence" value="ECO:0007669"/>
    <property type="project" value="InterPro"/>
</dbReference>
<evidence type="ECO:0000313" key="6">
    <source>
        <dbReference type="Proteomes" id="UP001219518"/>
    </source>
</evidence>
<feature type="compositionally biased region" description="Basic and acidic residues" evidence="3">
    <location>
        <begin position="155"/>
        <end position="170"/>
    </location>
</feature>
<comment type="subcellular location">
    <subcellularLocation>
        <location evidence="1">Nucleus</location>
    </subcellularLocation>
</comment>
<feature type="compositionally biased region" description="Low complexity" evidence="3">
    <location>
        <begin position="206"/>
        <end position="218"/>
    </location>
</feature>
<feature type="region of interest" description="Disordered" evidence="3">
    <location>
        <begin position="125"/>
        <end position="290"/>
    </location>
</feature>
<evidence type="ECO:0000256" key="1">
    <source>
        <dbReference type="ARBA" id="ARBA00004123"/>
    </source>
</evidence>
<accession>A0AAE1LQY6</accession>
<dbReference type="InterPro" id="IPR009057">
    <property type="entry name" value="Homeodomain-like_sf"/>
</dbReference>
<organism evidence="5 6">
    <name type="scientific">Frankliniella fusca</name>
    <dbReference type="NCBI Taxonomy" id="407009"/>
    <lineage>
        <taxon>Eukaryota</taxon>
        <taxon>Metazoa</taxon>
        <taxon>Ecdysozoa</taxon>
        <taxon>Arthropoda</taxon>
        <taxon>Hexapoda</taxon>
        <taxon>Insecta</taxon>
        <taxon>Pterygota</taxon>
        <taxon>Neoptera</taxon>
        <taxon>Paraneoptera</taxon>
        <taxon>Thysanoptera</taxon>
        <taxon>Terebrantia</taxon>
        <taxon>Thripoidea</taxon>
        <taxon>Thripidae</taxon>
        <taxon>Frankliniella</taxon>
    </lineage>
</organism>
<feature type="compositionally biased region" description="Polar residues" evidence="3">
    <location>
        <begin position="268"/>
        <end position="283"/>
    </location>
</feature>
<dbReference type="Proteomes" id="UP001219518">
    <property type="component" value="Unassembled WGS sequence"/>
</dbReference>
<dbReference type="Pfam" id="PF00651">
    <property type="entry name" value="BTB"/>
    <property type="match status" value="1"/>
</dbReference>
<evidence type="ECO:0000256" key="3">
    <source>
        <dbReference type="SAM" id="MobiDB-lite"/>
    </source>
</evidence>
<comment type="caution">
    <text evidence="5">The sequence shown here is derived from an EMBL/GenBank/DDBJ whole genome shotgun (WGS) entry which is preliminary data.</text>
</comment>
<evidence type="ECO:0000259" key="4">
    <source>
        <dbReference type="PROSITE" id="PS50097"/>
    </source>
</evidence>
<evidence type="ECO:0000313" key="5">
    <source>
        <dbReference type="EMBL" id="KAK3928818.1"/>
    </source>
</evidence>
<proteinExistence type="predicted"/>
<dbReference type="GO" id="GO:0006357">
    <property type="term" value="P:regulation of transcription by RNA polymerase II"/>
    <property type="evidence" value="ECO:0007669"/>
    <property type="project" value="TreeGrafter"/>
</dbReference>
<dbReference type="GO" id="GO:0005634">
    <property type="term" value="C:nucleus"/>
    <property type="evidence" value="ECO:0007669"/>
    <property type="project" value="UniProtKB-SubCell"/>
</dbReference>
<feature type="compositionally biased region" description="Acidic residues" evidence="3">
    <location>
        <begin position="248"/>
        <end position="267"/>
    </location>
</feature>
<dbReference type="InterPro" id="IPR011333">
    <property type="entry name" value="SKP1/BTB/POZ_sf"/>
</dbReference>
<dbReference type="SMART" id="SM00225">
    <property type="entry name" value="BTB"/>
    <property type="match status" value="1"/>
</dbReference>
<dbReference type="CDD" id="cd18315">
    <property type="entry name" value="BTB_POZ_BAB-like"/>
    <property type="match status" value="1"/>
</dbReference>
<dbReference type="Gene3D" id="3.30.710.10">
    <property type="entry name" value="Potassium Channel Kv1.1, Chain A"/>
    <property type="match status" value="1"/>
</dbReference>
<dbReference type="InterPro" id="IPR000210">
    <property type="entry name" value="BTB/POZ_dom"/>
</dbReference>
<dbReference type="Gene3D" id="1.10.10.60">
    <property type="entry name" value="Homeodomain-like"/>
    <property type="match status" value="1"/>
</dbReference>
<feature type="compositionally biased region" description="Polar residues" evidence="3">
    <location>
        <begin position="127"/>
        <end position="141"/>
    </location>
</feature>
<protein>
    <submittedName>
        <fullName evidence="5">Protein bric-a-brac 2</fullName>
    </submittedName>
</protein>
<dbReference type="PANTHER" id="PTHR23110:SF108">
    <property type="entry name" value="LD19131P"/>
    <property type="match status" value="1"/>
</dbReference>
<dbReference type="InterPro" id="IPR007889">
    <property type="entry name" value="HTH_Psq"/>
</dbReference>
<dbReference type="Pfam" id="PF05225">
    <property type="entry name" value="HTH_psq"/>
    <property type="match status" value="1"/>
</dbReference>
<gene>
    <name evidence="5" type="ORF">KUF71_017041</name>
</gene>
<reference evidence="5" key="2">
    <citation type="journal article" date="2023" name="BMC Genomics">
        <title>Pest status, molecular evolution, and epigenetic factors derived from the genome assembly of Frankliniella fusca, a thysanopteran phytovirus vector.</title>
        <authorList>
            <person name="Catto M.A."/>
            <person name="Labadie P.E."/>
            <person name="Jacobson A.L."/>
            <person name="Kennedy G.G."/>
            <person name="Srinivasan R."/>
            <person name="Hunt B.G."/>
        </authorList>
    </citation>
    <scope>NUCLEOTIDE SEQUENCE</scope>
    <source>
        <strain evidence="5">PL_HMW_Pooled</strain>
    </source>
</reference>
<dbReference type="PANTHER" id="PTHR23110">
    <property type="entry name" value="BTB DOMAIN TRANSCRIPTION FACTOR"/>
    <property type="match status" value="1"/>
</dbReference>
<sequence length="413" mass="46100">MIKTMLASQQFCVRWNSYQTNLQDVFPKLLNSEHFVDVTLACEAQMIKCHKVVLSACSTYFEELLVKNPCQHPIIFMKDMKHWEVQALVDFMYKGEVNVTQEEISTLLKAAEALQIRGLCGADRQQDSNAVSLPPETTLSDSGGRETPPVKRRKLPEQQAERNERREKQQPRAPTPKPTNSTPGASPLVTSTPTSSSNDIASGLGSSAPVAASVTSTPYRDADRNNTGKESNSEDVQDRSNIKREQMDQDDSYFDNEGDYDSFDIQDDSNSMNPDISMPTSPLDQAGPSGVPGMQEVKPTAGDMNYEMKYGNFNLGSDVSMISSGRMMSNADMQNYLRMLNVRQVRQYSQENLDQAVEDMMAGRFKSVRACARHYGVPLTTLHYRIKNRIKGAAVNYPTPASPNRGIDFSYKL</sequence>
<feature type="domain" description="BTB" evidence="4">
    <location>
        <begin position="36"/>
        <end position="101"/>
    </location>
</feature>
<dbReference type="EMBL" id="JAHWGI010001356">
    <property type="protein sequence ID" value="KAK3928818.1"/>
    <property type="molecule type" value="Genomic_DNA"/>
</dbReference>
<keyword evidence="6" id="KW-1185">Reference proteome</keyword>